<dbReference type="Proteomes" id="UP000531916">
    <property type="component" value="Unassembled WGS sequence"/>
</dbReference>
<sequence>MSKEENNIRFNPEHMTREEMVRELLLLRSSRDLTTDIYFEYVDAGLPETTELTAADTERLKAGLPAHHLHWLGGDGTPLTVRRISDFADVADDFSCLAVAIDPELAEPPEEGIPMEGLNEAFFCFIQEEDK</sequence>
<accession>A0A8S7ICV7</accession>
<name>A0A8S7ICV7_ECOLX</name>
<gene>
    <name evidence="1" type="ORF">E5H86_29285</name>
</gene>
<dbReference type="AlphaFoldDB" id="A0A8S7ICV7"/>
<dbReference type="EMBL" id="AASEPP010000157">
    <property type="protein sequence ID" value="EFC2249749.1"/>
    <property type="molecule type" value="Genomic_DNA"/>
</dbReference>
<protein>
    <submittedName>
        <fullName evidence="1">Uncharacterized protein</fullName>
    </submittedName>
</protein>
<reference evidence="1 2" key="1">
    <citation type="submission" date="2019-04" db="EMBL/GenBank/DDBJ databases">
        <authorList>
            <consortium name="NARMS: The National Antimicrobial Resistance Monitoring System"/>
        </authorList>
    </citation>
    <scope>NUCLEOTIDE SEQUENCE [LARGE SCALE GENOMIC DNA]</scope>
    <source>
        <strain evidence="1 2">FSIS11919500</strain>
    </source>
</reference>
<proteinExistence type="predicted"/>
<comment type="caution">
    <text evidence="1">The sequence shown here is derived from an EMBL/GenBank/DDBJ whole genome shotgun (WGS) entry which is preliminary data.</text>
</comment>
<organism evidence="1 2">
    <name type="scientific">Escherichia coli</name>
    <dbReference type="NCBI Taxonomy" id="562"/>
    <lineage>
        <taxon>Bacteria</taxon>
        <taxon>Pseudomonadati</taxon>
        <taxon>Pseudomonadota</taxon>
        <taxon>Gammaproteobacteria</taxon>
        <taxon>Enterobacterales</taxon>
        <taxon>Enterobacteriaceae</taxon>
        <taxon>Escherichia</taxon>
    </lineage>
</organism>
<evidence type="ECO:0000313" key="1">
    <source>
        <dbReference type="EMBL" id="EFC2249749.1"/>
    </source>
</evidence>
<evidence type="ECO:0000313" key="2">
    <source>
        <dbReference type="Proteomes" id="UP000531916"/>
    </source>
</evidence>